<dbReference type="SMART" id="SM00528">
    <property type="entry name" value="HNS"/>
    <property type="match status" value="1"/>
</dbReference>
<evidence type="ECO:0000256" key="5">
    <source>
        <dbReference type="SAM" id="MobiDB-lite"/>
    </source>
</evidence>
<dbReference type="GO" id="GO:0001217">
    <property type="term" value="F:DNA-binding transcription repressor activity"/>
    <property type="evidence" value="ECO:0007669"/>
    <property type="project" value="TreeGrafter"/>
</dbReference>
<dbReference type="InterPro" id="IPR027444">
    <property type="entry name" value="H-NS_C_dom"/>
</dbReference>
<dbReference type="EMBL" id="SAUW01000015">
    <property type="protein sequence ID" value="RWR09188.1"/>
    <property type="molecule type" value="Genomic_DNA"/>
</dbReference>
<dbReference type="SUPFAM" id="SSF81273">
    <property type="entry name" value="H-NS histone-like proteins"/>
    <property type="match status" value="1"/>
</dbReference>
<gene>
    <name evidence="7" type="ORF">D2T33_14415</name>
</gene>
<reference evidence="7 8" key="1">
    <citation type="submission" date="2019-01" db="EMBL/GenBank/DDBJ databases">
        <title>Sinorhodobacter populi sp. nov. isolated from the symptomatic bark tissue of Populus euramericana canker.</title>
        <authorList>
            <person name="Xu G."/>
        </authorList>
    </citation>
    <scope>NUCLEOTIDE SEQUENCE [LARGE SCALE GENOMIC DNA]</scope>
    <source>
        <strain evidence="7 8">2D-5</strain>
    </source>
</reference>
<accession>A0A443IQL4</accession>
<dbReference type="Proteomes" id="UP000285710">
    <property type="component" value="Unassembled WGS sequence"/>
</dbReference>
<dbReference type="GO" id="GO:0003680">
    <property type="term" value="F:minor groove of adenine-thymine-rich DNA binding"/>
    <property type="evidence" value="ECO:0007669"/>
    <property type="project" value="TreeGrafter"/>
</dbReference>
<comment type="caution">
    <text evidence="7">The sequence shown here is derived from an EMBL/GenBank/DDBJ whole genome shotgun (WGS) entry which is preliminary data.</text>
</comment>
<sequence>MAEIDFNTLELSELKKLEKEVAKAIASFEDRKKAEAIAALEERAKEFGFKLEELTGVVTSKKRAPSEAKYAHPEKPSITWSGRGRKPQWIADGLAAGKTLEDFAI</sequence>
<dbReference type="AlphaFoldDB" id="A0A443IQL4"/>
<keyword evidence="8" id="KW-1185">Reference proteome</keyword>
<evidence type="ECO:0000256" key="4">
    <source>
        <dbReference type="ARBA" id="ARBA00023125"/>
    </source>
</evidence>
<evidence type="ECO:0000256" key="2">
    <source>
        <dbReference type="ARBA" id="ARBA00010610"/>
    </source>
</evidence>
<comment type="similarity">
    <text evidence="2">Belongs to the histone-like protein H-NS family.</text>
</comment>
<organism evidence="7 8">
    <name type="scientific">Paenirhodobacter populi</name>
    <dbReference type="NCBI Taxonomy" id="2306993"/>
    <lineage>
        <taxon>Bacteria</taxon>
        <taxon>Pseudomonadati</taxon>
        <taxon>Pseudomonadota</taxon>
        <taxon>Alphaproteobacteria</taxon>
        <taxon>Rhodobacterales</taxon>
        <taxon>Rhodobacter group</taxon>
        <taxon>Paenirhodobacter</taxon>
    </lineage>
</organism>
<dbReference type="Gene3D" id="4.10.430.10">
    <property type="entry name" value="Histone-like protein H-NS, C-terminal domain"/>
    <property type="match status" value="1"/>
</dbReference>
<feature type="compositionally biased region" description="Basic and acidic residues" evidence="5">
    <location>
        <begin position="64"/>
        <end position="75"/>
    </location>
</feature>
<dbReference type="Pfam" id="PF00816">
    <property type="entry name" value="Histone_HNS"/>
    <property type="match status" value="1"/>
</dbReference>
<comment type="subcellular location">
    <subcellularLocation>
        <location evidence="1">Cytoplasm</location>
        <location evidence="1">Nucleoid</location>
    </subcellularLocation>
</comment>
<evidence type="ECO:0000256" key="3">
    <source>
        <dbReference type="ARBA" id="ARBA00022490"/>
    </source>
</evidence>
<dbReference type="PANTHER" id="PTHR38097">
    <property type="match status" value="1"/>
</dbReference>
<feature type="domain" description="DNA-binding protein H-NS-like C-terminal" evidence="6">
    <location>
        <begin position="60"/>
        <end position="105"/>
    </location>
</feature>
<protein>
    <submittedName>
        <fullName evidence="7">H-NS histone family protein</fullName>
    </submittedName>
</protein>
<dbReference type="GO" id="GO:0032993">
    <property type="term" value="C:protein-DNA complex"/>
    <property type="evidence" value="ECO:0007669"/>
    <property type="project" value="TreeGrafter"/>
</dbReference>
<evidence type="ECO:0000313" key="8">
    <source>
        <dbReference type="Proteomes" id="UP000285710"/>
    </source>
</evidence>
<evidence type="ECO:0000259" key="6">
    <source>
        <dbReference type="SMART" id="SM00528"/>
    </source>
</evidence>
<dbReference type="InterPro" id="IPR037150">
    <property type="entry name" value="H-NS_C_dom_sf"/>
</dbReference>
<dbReference type="GO" id="GO:0009295">
    <property type="term" value="C:nucleoid"/>
    <property type="evidence" value="ECO:0007669"/>
    <property type="project" value="UniProtKB-SubCell"/>
</dbReference>
<dbReference type="PANTHER" id="PTHR38097:SF2">
    <property type="entry name" value="DNA-BINDING PROTEIN STPA"/>
    <property type="match status" value="1"/>
</dbReference>
<dbReference type="RefSeq" id="WP_128270226.1">
    <property type="nucleotide sequence ID" value="NZ_SAUW01000015.1"/>
</dbReference>
<dbReference type="GO" id="GO:0005829">
    <property type="term" value="C:cytosol"/>
    <property type="evidence" value="ECO:0007669"/>
    <property type="project" value="TreeGrafter"/>
</dbReference>
<reference evidence="7 8" key="2">
    <citation type="submission" date="2019-01" db="EMBL/GenBank/DDBJ databases">
        <authorList>
            <person name="Li Y."/>
        </authorList>
    </citation>
    <scope>NUCLEOTIDE SEQUENCE [LARGE SCALE GENOMIC DNA]</scope>
    <source>
        <strain evidence="7 8">2D-5</strain>
    </source>
</reference>
<keyword evidence="4" id="KW-0238">DNA-binding</keyword>
<proteinExistence type="inferred from homology"/>
<name>A0A443IQL4_9RHOB</name>
<evidence type="ECO:0000313" key="7">
    <source>
        <dbReference type="EMBL" id="RWR09188.1"/>
    </source>
</evidence>
<feature type="region of interest" description="Disordered" evidence="5">
    <location>
        <begin position="62"/>
        <end position="84"/>
    </location>
</feature>
<keyword evidence="3" id="KW-0963">Cytoplasm</keyword>
<dbReference type="GO" id="GO:0000976">
    <property type="term" value="F:transcription cis-regulatory region binding"/>
    <property type="evidence" value="ECO:0007669"/>
    <property type="project" value="TreeGrafter"/>
</dbReference>
<evidence type="ECO:0000256" key="1">
    <source>
        <dbReference type="ARBA" id="ARBA00004453"/>
    </source>
</evidence>
<dbReference type="GO" id="GO:0003681">
    <property type="term" value="F:bent DNA binding"/>
    <property type="evidence" value="ECO:0007669"/>
    <property type="project" value="TreeGrafter"/>
</dbReference>